<evidence type="ECO:0000256" key="12">
    <source>
        <dbReference type="HAMAP-Rule" id="MF_00974"/>
    </source>
</evidence>
<dbReference type="Proteomes" id="UP000005713">
    <property type="component" value="Unassembled WGS sequence"/>
</dbReference>
<dbReference type="GO" id="GO:0006269">
    <property type="term" value="P:DNA replication, synthesis of primer"/>
    <property type="evidence" value="ECO:0007669"/>
    <property type="project" value="UniProtKB-UniRule"/>
</dbReference>
<evidence type="ECO:0000313" key="18">
    <source>
        <dbReference type="Proteomes" id="UP000005713"/>
    </source>
</evidence>
<comment type="similarity">
    <text evidence="12">Belongs to the DnaG primase family.</text>
</comment>
<dbReference type="SMART" id="SM00493">
    <property type="entry name" value="TOPRIM"/>
    <property type="match status" value="1"/>
</dbReference>
<feature type="coiled-coil region" evidence="14">
    <location>
        <begin position="597"/>
        <end position="624"/>
    </location>
</feature>
<keyword evidence="5 12" id="KW-0235">DNA replication</keyword>
<dbReference type="Gene3D" id="3.90.980.10">
    <property type="entry name" value="DNA primase, catalytic core, N-terminal domain"/>
    <property type="match status" value="1"/>
</dbReference>
<keyword evidence="2 12" id="KW-0639">Primosome</keyword>
<feature type="zinc finger region" description="CHC2-type" evidence="12 13">
    <location>
        <begin position="43"/>
        <end position="67"/>
    </location>
</feature>
<comment type="cofactor">
    <cofactor evidence="12 13">
        <name>Zn(2+)</name>
        <dbReference type="ChEBI" id="CHEBI:29105"/>
    </cofactor>
    <text evidence="12 13">Binds 1 zinc ion per monomer.</text>
</comment>
<evidence type="ECO:0000256" key="1">
    <source>
        <dbReference type="ARBA" id="ARBA00022478"/>
    </source>
</evidence>
<sequence length="675" mass="74412">MSLPTGFLDEIRNRLSLADVVGRKVLWDKRKSQPGKGDLWAPCPFHHEKTASFHVDDRKGYYYCFGCHEKGDAISFVQKTENVGFMEAIEILATEAGMEMPARDPQAKQKADRRTILGEVMEQAVQFFRFQLKTQAATDARAYLAKRGLDAGTQERFEIGFAPAGWDNLRLALTGKGVSVEHLVACGLSKTSDKGREPYDVFRNRIMFPIRDARGRCIAFGGRAMDPDDNAKYLNSPETELFDKSRNLYNLRAAREATGRGQPLVVAEGYMDVIALSEAGFKGAVAPLGTAVTENQLHAMWRLSPEPIIALDGDKAGLRAAYRVIDLALPLLEAGKGLRFALMPDGKDPDDLIRSDGPDAVQTCLDAALPMVDLLWQQETEGRSFDSPERRAALDKVLRERVQRVKDPSLRRHYGEAVRELLDKLYNRAGVQPAEPWNGGNGGGFSGGFSGGFAGGFSGKGKGARGRRKWNAPEPPSPTAKASMLVARGEDAEVVMRQEIVLAILYHHPTLIEAFDGQLEKLTPRDPDLAALRDVLLDMADRPERLADAAMERIGAGWLETLLAARHIAVVPCIRSQGAKDLARMTVAEELAKLEAYHGWQAELREAEEDLDDLADEALTWRLAEAARARSAIGRLKDDNEVDFEIGPNGAHIDREEKSALDSLLATIRFDKGRG</sequence>
<feature type="domain" description="Toprim" evidence="16">
    <location>
        <begin position="262"/>
        <end position="344"/>
    </location>
</feature>
<comment type="catalytic activity">
    <reaction evidence="12">
        <text>ssDNA + n NTP = ssDNA/pppN(pN)n-1 hybrid + (n-1) diphosphate.</text>
        <dbReference type="EC" id="2.7.7.101"/>
    </reaction>
</comment>
<keyword evidence="9" id="KW-0460">Magnesium</keyword>
<feature type="region of interest" description="Disordered" evidence="15">
    <location>
        <begin position="459"/>
        <end position="481"/>
    </location>
</feature>
<comment type="domain">
    <text evidence="12">Contains an N-terminal zinc-binding domain, a central core domain that contains the primase activity, and a C-terminal DnaB-binding domain.</text>
</comment>
<evidence type="ECO:0000256" key="8">
    <source>
        <dbReference type="ARBA" id="ARBA00022833"/>
    </source>
</evidence>
<dbReference type="InterPro" id="IPR002694">
    <property type="entry name" value="Znf_CHC2"/>
</dbReference>
<dbReference type="InterPro" id="IPR050219">
    <property type="entry name" value="DnaG_primase"/>
</dbReference>
<dbReference type="InterPro" id="IPR034151">
    <property type="entry name" value="TOPRIM_DnaG_bac"/>
</dbReference>
<dbReference type="Pfam" id="PF13662">
    <property type="entry name" value="Toprim_4"/>
    <property type="match status" value="1"/>
</dbReference>
<gene>
    <name evidence="12" type="primary">dnaG</name>
    <name evidence="17" type="ORF">SSE37_10814</name>
</gene>
<dbReference type="AlphaFoldDB" id="A3K3B5"/>
<dbReference type="InterPro" id="IPR036977">
    <property type="entry name" value="DNA_primase_Znf_CHC2"/>
</dbReference>
<evidence type="ECO:0000256" key="9">
    <source>
        <dbReference type="ARBA" id="ARBA00022842"/>
    </source>
</evidence>
<dbReference type="InterPro" id="IPR037068">
    <property type="entry name" value="DNA_primase_core_N_sf"/>
</dbReference>
<dbReference type="InterPro" id="IPR030846">
    <property type="entry name" value="DnaG_bac"/>
</dbReference>
<proteinExistence type="inferred from homology"/>
<dbReference type="FunFam" id="3.40.1360.10:FF:000002">
    <property type="entry name" value="DNA primase"/>
    <property type="match status" value="1"/>
</dbReference>
<keyword evidence="3 12" id="KW-0808">Transferase</keyword>
<dbReference type="InterPro" id="IPR006171">
    <property type="entry name" value="TOPRIM_dom"/>
</dbReference>
<dbReference type="GO" id="GO:0005737">
    <property type="term" value="C:cytoplasm"/>
    <property type="evidence" value="ECO:0007669"/>
    <property type="project" value="TreeGrafter"/>
</dbReference>
<dbReference type="EMBL" id="AAYA01000006">
    <property type="protein sequence ID" value="EBA08029.1"/>
    <property type="molecule type" value="Genomic_DNA"/>
</dbReference>
<dbReference type="CDD" id="cd03364">
    <property type="entry name" value="TOPRIM_DnaG_primases"/>
    <property type="match status" value="1"/>
</dbReference>
<keyword evidence="7 12" id="KW-0863">Zinc-finger</keyword>
<dbReference type="GO" id="GO:0003899">
    <property type="term" value="F:DNA-directed RNA polymerase activity"/>
    <property type="evidence" value="ECO:0007669"/>
    <property type="project" value="UniProtKB-UniRule"/>
</dbReference>
<evidence type="ECO:0000256" key="2">
    <source>
        <dbReference type="ARBA" id="ARBA00022515"/>
    </source>
</evidence>
<dbReference type="SUPFAM" id="SSF57783">
    <property type="entry name" value="Zinc beta-ribbon"/>
    <property type="match status" value="1"/>
</dbReference>
<keyword evidence="14" id="KW-0175">Coiled coil</keyword>
<dbReference type="GO" id="GO:1990077">
    <property type="term" value="C:primosome complex"/>
    <property type="evidence" value="ECO:0007669"/>
    <property type="project" value="UniProtKB-KW"/>
</dbReference>
<dbReference type="Pfam" id="PF01807">
    <property type="entry name" value="Zn_ribbon_DnaG"/>
    <property type="match status" value="1"/>
</dbReference>
<keyword evidence="10 12" id="KW-0238">DNA-binding</keyword>
<evidence type="ECO:0000256" key="5">
    <source>
        <dbReference type="ARBA" id="ARBA00022705"/>
    </source>
</evidence>
<reference evidence="17 18" key="1">
    <citation type="submission" date="2006-06" db="EMBL/GenBank/DDBJ databases">
        <authorList>
            <person name="Moran M.A."/>
            <person name="Ferriera S."/>
            <person name="Johnson J."/>
            <person name="Kravitz S."/>
            <person name="Beeson K."/>
            <person name="Sutton G."/>
            <person name="Rogers Y.-H."/>
            <person name="Friedman R."/>
            <person name="Frazier M."/>
            <person name="Venter J.C."/>
        </authorList>
    </citation>
    <scope>NUCLEOTIDE SEQUENCE [LARGE SCALE GENOMIC DNA]</scope>
    <source>
        <strain evidence="17 18">E-37</strain>
    </source>
</reference>
<dbReference type="GO" id="GO:0000428">
    <property type="term" value="C:DNA-directed RNA polymerase complex"/>
    <property type="evidence" value="ECO:0007669"/>
    <property type="project" value="UniProtKB-KW"/>
</dbReference>
<dbReference type="PANTHER" id="PTHR30313">
    <property type="entry name" value="DNA PRIMASE"/>
    <property type="match status" value="1"/>
</dbReference>
<keyword evidence="1 12" id="KW-0240">DNA-directed RNA polymerase</keyword>
<dbReference type="eggNOG" id="COG0358">
    <property type="taxonomic scope" value="Bacteria"/>
</dbReference>
<dbReference type="EC" id="2.7.7.101" evidence="12"/>
<dbReference type="InterPro" id="IPR013264">
    <property type="entry name" value="DNAG_N"/>
</dbReference>
<evidence type="ECO:0000256" key="7">
    <source>
        <dbReference type="ARBA" id="ARBA00022771"/>
    </source>
</evidence>
<dbReference type="PANTHER" id="PTHR30313:SF2">
    <property type="entry name" value="DNA PRIMASE"/>
    <property type="match status" value="1"/>
</dbReference>
<dbReference type="SMART" id="SM00400">
    <property type="entry name" value="ZnF_CHCC"/>
    <property type="match status" value="1"/>
</dbReference>
<comment type="function">
    <text evidence="12">RNA polymerase that catalyzes the synthesis of short RNA molecules used as primers for DNA polymerase during DNA replication.</text>
</comment>
<keyword evidence="8 12" id="KW-0862">Zinc</keyword>
<dbReference type="NCBIfam" id="TIGR01391">
    <property type="entry name" value="dnaG"/>
    <property type="match status" value="1"/>
</dbReference>
<dbReference type="GO" id="GO:0003677">
    <property type="term" value="F:DNA binding"/>
    <property type="evidence" value="ECO:0007669"/>
    <property type="project" value="UniProtKB-KW"/>
</dbReference>
<evidence type="ECO:0000256" key="4">
    <source>
        <dbReference type="ARBA" id="ARBA00022695"/>
    </source>
</evidence>
<comment type="caution">
    <text evidence="17">The sequence shown here is derived from an EMBL/GenBank/DDBJ whole genome shotgun (WGS) entry which is preliminary data.</text>
</comment>
<evidence type="ECO:0000313" key="17">
    <source>
        <dbReference type="EMBL" id="EBA08029.1"/>
    </source>
</evidence>
<evidence type="ECO:0000256" key="11">
    <source>
        <dbReference type="ARBA" id="ARBA00023163"/>
    </source>
</evidence>
<dbReference type="RefSeq" id="WP_005858765.1">
    <property type="nucleotide sequence ID" value="NZ_AAYA01000006.1"/>
</dbReference>
<evidence type="ECO:0000256" key="14">
    <source>
        <dbReference type="SAM" id="Coils"/>
    </source>
</evidence>
<organism evidence="17 18">
    <name type="scientific">Sagittula stellata (strain ATCC 700073 / DSM 11524 / E-37)</name>
    <dbReference type="NCBI Taxonomy" id="388399"/>
    <lineage>
        <taxon>Bacteria</taxon>
        <taxon>Pseudomonadati</taxon>
        <taxon>Pseudomonadota</taxon>
        <taxon>Alphaproteobacteria</taxon>
        <taxon>Rhodobacterales</taxon>
        <taxon>Roseobacteraceae</taxon>
        <taxon>Sagittula</taxon>
    </lineage>
</organism>
<dbReference type="Gene3D" id="3.90.580.10">
    <property type="entry name" value="Zinc finger, CHC2-type domain"/>
    <property type="match status" value="1"/>
</dbReference>
<dbReference type="Pfam" id="PF08275">
    <property type="entry name" value="DNAG_N"/>
    <property type="match status" value="1"/>
</dbReference>
<accession>A3K3B5</accession>
<dbReference type="FunFam" id="3.90.980.10:FF:000001">
    <property type="entry name" value="DNA primase"/>
    <property type="match status" value="1"/>
</dbReference>
<name>A3K3B5_SAGS3</name>
<evidence type="ECO:0000256" key="3">
    <source>
        <dbReference type="ARBA" id="ARBA00022679"/>
    </source>
</evidence>
<dbReference type="SUPFAM" id="SSF56731">
    <property type="entry name" value="DNA primase core"/>
    <property type="match status" value="1"/>
</dbReference>
<evidence type="ECO:0000256" key="10">
    <source>
        <dbReference type="ARBA" id="ARBA00023125"/>
    </source>
</evidence>
<evidence type="ECO:0000256" key="6">
    <source>
        <dbReference type="ARBA" id="ARBA00022723"/>
    </source>
</evidence>
<keyword evidence="4 12" id="KW-0548">Nucleotidyltransferase</keyword>
<keyword evidence="18" id="KW-1185">Reference proteome</keyword>
<evidence type="ECO:0000259" key="16">
    <source>
        <dbReference type="PROSITE" id="PS50880"/>
    </source>
</evidence>
<dbReference type="InterPro" id="IPR006295">
    <property type="entry name" value="DNA_primase_DnaG"/>
</dbReference>
<dbReference type="PROSITE" id="PS50880">
    <property type="entry name" value="TOPRIM"/>
    <property type="match status" value="1"/>
</dbReference>
<dbReference type="GO" id="GO:0008270">
    <property type="term" value="F:zinc ion binding"/>
    <property type="evidence" value="ECO:0007669"/>
    <property type="project" value="UniProtKB-UniRule"/>
</dbReference>
<evidence type="ECO:0000256" key="13">
    <source>
        <dbReference type="PIRSR" id="PIRSR002811-1"/>
    </source>
</evidence>
<evidence type="ECO:0000256" key="15">
    <source>
        <dbReference type="SAM" id="MobiDB-lite"/>
    </source>
</evidence>
<dbReference type="OrthoDB" id="9803773at2"/>
<dbReference type="Gene3D" id="3.40.1360.10">
    <property type="match status" value="1"/>
</dbReference>
<comment type="subunit">
    <text evidence="12">Monomer. Interacts with DnaB.</text>
</comment>
<keyword evidence="11 12" id="KW-0804">Transcription</keyword>
<keyword evidence="6 12" id="KW-0479">Metal-binding</keyword>
<protein>
    <recommendedName>
        <fullName evidence="12">DNA primase</fullName>
        <ecNumber evidence="12">2.7.7.101</ecNumber>
    </recommendedName>
</protein>
<dbReference type="HAMAP" id="MF_00974">
    <property type="entry name" value="DNA_primase_DnaG"/>
    <property type="match status" value="1"/>
</dbReference>